<accession>A0A0J9X7W7</accession>
<dbReference type="PANTHER" id="PTHR28136">
    <property type="entry name" value="NUCLEUS EXPORT PROTEIN BRR6"/>
    <property type="match status" value="1"/>
</dbReference>
<dbReference type="Pfam" id="PF10104">
    <property type="entry name" value="Brr6_like_C_C"/>
    <property type="match status" value="1"/>
</dbReference>
<feature type="compositionally biased region" description="Polar residues" evidence="1">
    <location>
        <begin position="217"/>
        <end position="237"/>
    </location>
</feature>
<keyword evidence="2" id="KW-1133">Transmembrane helix</keyword>
<comment type="caution">
    <text evidence="4">The sequence shown here is derived from an EMBL/GenBank/DDBJ whole genome shotgun (WGS) entry which is preliminary data.</text>
</comment>
<dbReference type="GO" id="GO:0031965">
    <property type="term" value="C:nuclear membrane"/>
    <property type="evidence" value="ECO:0007669"/>
    <property type="project" value="InterPro"/>
</dbReference>
<evidence type="ECO:0000313" key="5">
    <source>
        <dbReference type="Proteomes" id="UP000242525"/>
    </source>
</evidence>
<dbReference type="SMART" id="SM01042">
    <property type="entry name" value="Brr6_like_C_C"/>
    <property type="match status" value="1"/>
</dbReference>
<dbReference type="InterPro" id="IPR040202">
    <property type="entry name" value="Brl1/Brr6"/>
</dbReference>
<evidence type="ECO:0000259" key="3">
    <source>
        <dbReference type="SMART" id="SM01042"/>
    </source>
</evidence>
<dbReference type="Proteomes" id="UP000242525">
    <property type="component" value="Unassembled WGS sequence"/>
</dbReference>
<name>A0A0J9X7W7_GEOCN</name>
<gene>
    <name evidence="4" type="ORF">BN980_GECA04s01242g</name>
</gene>
<dbReference type="OrthoDB" id="5961at2759"/>
<keyword evidence="2" id="KW-0812">Transmembrane</keyword>
<sequence>MESSFSSLSLGSQPATDTRNHRKVVSQQSDPFDVNAMLSSINESSLHTNAHNPSRNSTNRRDSSKFSLHSLGQALFDDLSSNNKDIEMSNTQPWPEVTPELAINDVEMKDVSVVPGKQVETEHSPTSSRKSRLRTTTEALLSPTAMGAELALGLSSSPTTPNRKTVAPAKTATKVTSPILNPVLELPLMPTNSETQEESPEHTPGSMQVSVLPPAPSTVSAAQSNTDSQAPSAMSATQSNIELQAPKDSTIHNIYPSSNNHYHQHHYDATLPQPWQEYSQQNNAKQSKNSTLYTISSYLQILSNFVFASFITYLLYHIFQIFLSDASFRRAKYITAAVAEAERCSREYVRNECRLDLRAPQLEEQCNSWEFCMDADPEIAVGTLKVHAEVLSEVINSFIEGFTVRSLVVGLSTAAIGFGIIYMSNFAFGYWRAKLYYNQAQAQQAIEMGRLKLK</sequence>
<evidence type="ECO:0000256" key="2">
    <source>
        <dbReference type="SAM" id="Phobius"/>
    </source>
</evidence>
<dbReference type="PANTHER" id="PTHR28136:SF5">
    <property type="entry name" value="NUCLEUS EXPORT PROTEIN BRR6"/>
    <property type="match status" value="1"/>
</dbReference>
<feature type="transmembrane region" description="Helical" evidence="2">
    <location>
        <begin position="298"/>
        <end position="323"/>
    </location>
</feature>
<dbReference type="EMBL" id="CCBN010000004">
    <property type="protein sequence ID" value="CDO52895.1"/>
    <property type="molecule type" value="Genomic_DNA"/>
</dbReference>
<feature type="region of interest" description="Disordered" evidence="1">
    <location>
        <begin position="1"/>
        <end position="64"/>
    </location>
</feature>
<reference evidence="4" key="1">
    <citation type="submission" date="2014-03" db="EMBL/GenBank/DDBJ databases">
        <authorList>
            <person name="Casaregola S."/>
        </authorList>
    </citation>
    <scope>NUCLEOTIDE SEQUENCE [LARGE SCALE GENOMIC DNA]</scope>
    <source>
        <strain evidence="4">CLIB 918</strain>
    </source>
</reference>
<dbReference type="AlphaFoldDB" id="A0A0J9X7W7"/>
<organism evidence="4 5">
    <name type="scientific">Geotrichum candidum</name>
    <name type="common">Oospora lactis</name>
    <name type="synonym">Dipodascus geotrichum</name>
    <dbReference type="NCBI Taxonomy" id="1173061"/>
    <lineage>
        <taxon>Eukaryota</taxon>
        <taxon>Fungi</taxon>
        <taxon>Dikarya</taxon>
        <taxon>Ascomycota</taxon>
        <taxon>Saccharomycotina</taxon>
        <taxon>Dipodascomycetes</taxon>
        <taxon>Dipodascales</taxon>
        <taxon>Dipodascaceae</taxon>
        <taxon>Geotrichum</taxon>
    </lineage>
</organism>
<proteinExistence type="predicted"/>
<dbReference type="STRING" id="1173061.A0A0J9X7W7"/>
<dbReference type="InterPro" id="IPR018767">
    <property type="entry name" value="Brl1/Brr6_dom"/>
</dbReference>
<feature type="transmembrane region" description="Helical" evidence="2">
    <location>
        <begin position="407"/>
        <end position="431"/>
    </location>
</feature>
<feature type="compositionally biased region" description="Polar residues" evidence="1">
    <location>
        <begin position="37"/>
        <end position="57"/>
    </location>
</feature>
<evidence type="ECO:0000256" key="1">
    <source>
        <dbReference type="SAM" id="MobiDB-lite"/>
    </source>
</evidence>
<feature type="region of interest" description="Disordered" evidence="1">
    <location>
        <begin position="116"/>
        <end position="135"/>
    </location>
</feature>
<keyword evidence="5" id="KW-1185">Reference proteome</keyword>
<feature type="region of interest" description="Disordered" evidence="1">
    <location>
        <begin position="191"/>
        <end position="237"/>
    </location>
</feature>
<feature type="domain" description="Brl1/Brr6" evidence="3">
    <location>
        <begin position="295"/>
        <end position="432"/>
    </location>
</feature>
<keyword evidence="2" id="KW-0472">Membrane</keyword>
<dbReference type="GO" id="GO:0055088">
    <property type="term" value="P:lipid homeostasis"/>
    <property type="evidence" value="ECO:0007669"/>
    <property type="project" value="InterPro"/>
</dbReference>
<dbReference type="GO" id="GO:0006998">
    <property type="term" value="P:nuclear envelope organization"/>
    <property type="evidence" value="ECO:0007669"/>
    <property type="project" value="InterPro"/>
</dbReference>
<protein>
    <recommendedName>
        <fullName evidence="3">Brl1/Brr6 domain-containing protein</fullName>
    </recommendedName>
</protein>
<evidence type="ECO:0000313" key="4">
    <source>
        <dbReference type="EMBL" id="CDO52895.1"/>
    </source>
</evidence>
<feature type="compositionally biased region" description="Low complexity" evidence="1">
    <location>
        <begin position="1"/>
        <end position="12"/>
    </location>
</feature>